<proteinExistence type="predicted"/>
<protein>
    <submittedName>
        <fullName evidence="1">Uncharacterized protein</fullName>
    </submittedName>
</protein>
<feature type="non-terminal residue" evidence="1">
    <location>
        <position position="19"/>
    </location>
</feature>
<name>A0A6J4ID82_9ACTN</name>
<evidence type="ECO:0000313" key="1">
    <source>
        <dbReference type="EMBL" id="CAA9247193.1"/>
    </source>
</evidence>
<organism evidence="1">
    <name type="scientific">uncultured Acidimicrobiales bacterium</name>
    <dbReference type="NCBI Taxonomy" id="310071"/>
    <lineage>
        <taxon>Bacteria</taxon>
        <taxon>Bacillati</taxon>
        <taxon>Actinomycetota</taxon>
        <taxon>Acidimicrobiia</taxon>
        <taxon>Acidimicrobiales</taxon>
        <taxon>environmental samples</taxon>
    </lineage>
</organism>
<gene>
    <name evidence="1" type="ORF">AVDCRST_MAG50-1975</name>
</gene>
<dbReference type="EMBL" id="CADCTF010000102">
    <property type="protein sequence ID" value="CAA9247193.1"/>
    <property type="molecule type" value="Genomic_DNA"/>
</dbReference>
<accession>A0A6J4ID82</accession>
<dbReference type="AlphaFoldDB" id="A0A6J4ID82"/>
<sequence length="19" mass="2197">EPLQDPAVGRARRAHRDRP</sequence>
<reference evidence="1" key="1">
    <citation type="submission" date="2020-02" db="EMBL/GenBank/DDBJ databases">
        <authorList>
            <person name="Meier V. D."/>
        </authorList>
    </citation>
    <scope>NUCLEOTIDE SEQUENCE</scope>
    <source>
        <strain evidence="1">AVDCRST_MAG50</strain>
    </source>
</reference>
<feature type="non-terminal residue" evidence="1">
    <location>
        <position position="1"/>
    </location>
</feature>